<reference evidence="1" key="1">
    <citation type="submission" date="2022-10" db="EMBL/GenBank/DDBJ databases">
        <title>Whole genome sequencing of three plant growth promoting bacteria isolated from Vachellia tortilis subsp. raddiana in Morocco.</title>
        <authorList>
            <person name="Hnini M."/>
            <person name="Zouagui R."/>
            <person name="Zouagui H."/>
            <person name="Chemao Elfihri M.-W."/>
            <person name="Ibrahimi A."/>
            <person name="Sbabou L."/>
            <person name="Aurag J."/>
        </authorList>
    </citation>
    <scope>NUCLEOTIDE SEQUENCE</scope>
    <source>
        <strain evidence="1">LMR678</strain>
    </source>
</reference>
<dbReference type="InterPro" id="IPR052159">
    <property type="entry name" value="Competence_DNA_uptake"/>
</dbReference>
<organism evidence="1 2">
    <name type="scientific">Sinorhizobium psoraleae</name>
    <dbReference type="NCBI Taxonomy" id="520838"/>
    <lineage>
        <taxon>Bacteria</taxon>
        <taxon>Pseudomonadati</taxon>
        <taxon>Pseudomonadota</taxon>
        <taxon>Alphaproteobacteria</taxon>
        <taxon>Hyphomicrobiales</taxon>
        <taxon>Rhizobiaceae</taxon>
        <taxon>Sinorhizobium/Ensifer group</taxon>
        <taxon>Sinorhizobium</taxon>
    </lineage>
</organism>
<keyword evidence="2" id="KW-1185">Reference proteome</keyword>
<dbReference type="Proteomes" id="UP001079430">
    <property type="component" value="Unassembled WGS sequence"/>
</dbReference>
<comment type="caution">
    <text evidence="1">The sequence shown here is derived from an EMBL/GenBank/DDBJ whole genome shotgun (WGS) entry which is preliminary data.</text>
</comment>
<sequence>MLLLHFLNVENGDCTIVEYNDGTHRRFGVIDCNRTRTRKSPALDKLKSLGAADLEFVCITHPDKDHYAGISDVLDYYQGKIASFMTFPLASVLTDQERLKKYAKKVLALANLADDEDIASRHLELVQILKHASENFLPDNWIEVSGDFDRLGVSGFGPVEFYGISPPKRMRGQIAQMVLDPNEIATVNNNEISVAIEMHYAGRRIVLGGDSVDENWEWHRKYRAKVNATIASNVVKLPHHGSRYDNSPETLDDFFDGIDDSIAIISAGGRIHPDFETIEKLQSLPCTRLCTNLFNPDERALKRIYNNGALTSRLRHYLNVYASPLVARPTPCKGDIVVSISPDGAISSQTEYNTVCGCTKSFSASGLPTLPSTPAIRSVP</sequence>
<dbReference type="Gene3D" id="3.60.15.10">
    <property type="entry name" value="Ribonuclease Z/Hydroxyacylglutathione hydrolase-like"/>
    <property type="match status" value="1"/>
</dbReference>
<dbReference type="RefSeq" id="WP_269285271.1">
    <property type="nucleotide sequence ID" value="NZ_JAPVOI010000005.1"/>
</dbReference>
<dbReference type="InterPro" id="IPR036866">
    <property type="entry name" value="RibonucZ/Hydroxyglut_hydro"/>
</dbReference>
<evidence type="ECO:0000313" key="1">
    <source>
        <dbReference type="EMBL" id="MCZ4093493.1"/>
    </source>
</evidence>
<dbReference type="PANTHER" id="PTHR30619">
    <property type="entry name" value="DNA INTERNALIZATION/COMPETENCE PROTEIN COMEC/REC2"/>
    <property type="match status" value="1"/>
</dbReference>
<dbReference type="SUPFAM" id="SSF56281">
    <property type="entry name" value="Metallo-hydrolase/oxidoreductase"/>
    <property type="match status" value="1"/>
</dbReference>
<evidence type="ECO:0000313" key="2">
    <source>
        <dbReference type="Proteomes" id="UP001079430"/>
    </source>
</evidence>
<accession>A0ABT4KNR7</accession>
<dbReference type="EMBL" id="JAPVOI010000005">
    <property type="protein sequence ID" value="MCZ4093493.1"/>
    <property type="molecule type" value="Genomic_DNA"/>
</dbReference>
<evidence type="ECO:0008006" key="3">
    <source>
        <dbReference type="Google" id="ProtNLM"/>
    </source>
</evidence>
<gene>
    <name evidence="1" type="ORF">O3W52_27085</name>
</gene>
<protein>
    <recommendedName>
        <fullName evidence="3">Beta-lactamase superfamily II metal-dependent hydrolase</fullName>
    </recommendedName>
</protein>
<proteinExistence type="predicted"/>
<name>A0ABT4KNR7_9HYPH</name>
<dbReference type="PANTHER" id="PTHR30619:SF1">
    <property type="entry name" value="RECOMBINATION PROTEIN 2"/>
    <property type="match status" value="1"/>
</dbReference>